<feature type="transmembrane region" description="Helical" evidence="1">
    <location>
        <begin position="35"/>
        <end position="53"/>
    </location>
</feature>
<dbReference type="Proteomes" id="UP000322545">
    <property type="component" value="Unassembled WGS sequence"/>
</dbReference>
<sequence length="61" mass="6589">MLPLVLPFVLLAATMPAVADIAPIVLDDAMRSWLPAALLLLLTWTAVLALTLLRDLRKVPA</sequence>
<dbReference type="EMBL" id="FRCB01000002">
    <property type="protein sequence ID" value="SHL74580.1"/>
    <property type="molecule type" value="Genomic_DNA"/>
</dbReference>
<keyword evidence="3" id="KW-1185">Reference proteome</keyword>
<proteinExistence type="predicted"/>
<name>A0A1M7D554_9RHOB</name>
<evidence type="ECO:0000313" key="2">
    <source>
        <dbReference type="EMBL" id="SHL74580.1"/>
    </source>
</evidence>
<organism evidence="2 3">
    <name type="scientific">Roseovarius litoreus</name>
    <dbReference type="NCBI Taxonomy" id="1155722"/>
    <lineage>
        <taxon>Bacteria</taxon>
        <taxon>Pseudomonadati</taxon>
        <taxon>Pseudomonadota</taxon>
        <taxon>Alphaproteobacteria</taxon>
        <taxon>Rhodobacterales</taxon>
        <taxon>Roseobacteraceae</taxon>
        <taxon>Roseovarius</taxon>
    </lineage>
</organism>
<keyword evidence="1" id="KW-0812">Transmembrane</keyword>
<evidence type="ECO:0000313" key="3">
    <source>
        <dbReference type="Proteomes" id="UP000322545"/>
    </source>
</evidence>
<gene>
    <name evidence="2" type="ORF">SAMN05443432_102432</name>
</gene>
<dbReference type="AlphaFoldDB" id="A0A1M7D554"/>
<evidence type="ECO:0000256" key="1">
    <source>
        <dbReference type="SAM" id="Phobius"/>
    </source>
</evidence>
<reference evidence="2 3" key="1">
    <citation type="submission" date="2016-11" db="EMBL/GenBank/DDBJ databases">
        <authorList>
            <person name="Varghese N."/>
            <person name="Submissions S."/>
        </authorList>
    </citation>
    <scope>NUCLEOTIDE SEQUENCE [LARGE SCALE GENOMIC DNA]</scope>
    <source>
        <strain evidence="2 3">DSM 28249</strain>
    </source>
</reference>
<accession>A0A1M7D554</accession>
<keyword evidence="1" id="KW-0472">Membrane</keyword>
<protein>
    <submittedName>
        <fullName evidence="2">Uncharacterized protein</fullName>
    </submittedName>
</protein>
<keyword evidence="1" id="KW-1133">Transmembrane helix</keyword>
<dbReference type="RefSeq" id="WP_007815884.1">
    <property type="nucleotide sequence ID" value="NZ_FRCB01000002.1"/>
</dbReference>